<dbReference type="PROSITE" id="PS00463">
    <property type="entry name" value="ZN2_CY6_FUNGAL_1"/>
    <property type="match status" value="1"/>
</dbReference>
<gene>
    <name evidence="8" type="ORF">LENED_002645</name>
</gene>
<reference evidence="8 9" key="1">
    <citation type="submission" date="2016-08" db="EMBL/GenBank/DDBJ databases">
        <authorList>
            <consortium name="Lentinula edodes genome sequencing consortium"/>
            <person name="Sakamoto Y."/>
            <person name="Nakade K."/>
            <person name="Sato S."/>
            <person name="Yoshida Y."/>
            <person name="Miyazaki K."/>
            <person name="Natsume S."/>
            <person name="Konno N."/>
        </authorList>
    </citation>
    <scope>NUCLEOTIDE SEQUENCE [LARGE SCALE GENOMIC DNA]</scope>
    <source>
        <strain evidence="8 9">NBRC 111202</strain>
    </source>
</reference>
<feature type="domain" description="Zn(2)-C6 fungal-type" evidence="7">
    <location>
        <begin position="558"/>
        <end position="592"/>
    </location>
</feature>
<dbReference type="EMBL" id="BDGU01000051">
    <property type="protein sequence ID" value="GAW01074.1"/>
    <property type="molecule type" value="Genomic_DNA"/>
</dbReference>
<feature type="compositionally biased region" description="Polar residues" evidence="6">
    <location>
        <begin position="107"/>
        <end position="117"/>
    </location>
</feature>
<keyword evidence="9" id="KW-1185">Reference proteome</keyword>
<feature type="region of interest" description="Disordered" evidence="6">
    <location>
        <begin position="508"/>
        <end position="532"/>
    </location>
</feature>
<dbReference type="GO" id="GO:0008270">
    <property type="term" value="F:zinc ion binding"/>
    <property type="evidence" value="ECO:0007669"/>
    <property type="project" value="InterPro"/>
</dbReference>
<comment type="caution">
    <text evidence="8">The sequence shown here is derived from an EMBL/GenBank/DDBJ whole genome shotgun (WGS) entry which is preliminary data.</text>
</comment>
<dbReference type="SUPFAM" id="SSF57701">
    <property type="entry name" value="Zn2/Cys6 DNA-binding domain"/>
    <property type="match status" value="1"/>
</dbReference>
<evidence type="ECO:0000313" key="8">
    <source>
        <dbReference type="EMBL" id="GAW01074.1"/>
    </source>
</evidence>
<dbReference type="GO" id="GO:0000981">
    <property type="term" value="F:DNA-binding transcription factor activity, RNA polymerase II-specific"/>
    <property type="evidence" value="ECO:0007669"/>
    <property type="project" value="InterPro"/>
</dbReference>
<evidence type="ECO:0000256" key="2">
    <source>
        <dbReference type="ARBA" id="ARBA00022723"/>
    </source>
</evidence>
<dbReference type="InterPro" id="IPR007219">
    <property type="entry name" value="XnlR_reg_dom"/>
</dbReference>
<dbReference type="InterPro" id="IPR050987">
    <property type="entry name" value="AtrR-like"/>
</dbReference>
<dbReference type="InterPro" id="IPR036864">
    <property type="entry name" value="Zn2-C6_fun-type_DNA-bd_sf"/>
</dbReference>
<dbReference type="Proteomes" id="UP000188533">
    <property type="component" value="Unassembled WGS sequence"/>
</dbReference>
<dbReference type="Gene3D" id="4.10.240.10">
    <property type="entry name" value="Zn(2)-C6 fungal-type DNA-binding domain"/>
    <property type="match status" value="1"/>
</dbReference>
<dbReference type="PANTHER" id="PTHR46910">
    <property type="entry name" value="TRANSCRIPTION FACTOR PDR1"/>
    <property type="match status" value="1"/>
</dbReference>
<dbReference type="GO" id="GO:0005634">
    <property type="term" value="C:nucleus"/>
    <property type="evidence" value="ECO:0007669"/>
    <property type="project" value="UniProtKB-SubCell"/>
</dbReference>
<feature type="region of interest" description="Disordered" evidence="6">
    <location>
        <begin position="101"/>
        <end position="145"/>
    </location>
</feature>
<protein>
    <recommendedName>
        <fullName evidence="7">Zn(2)-C6 fungal-type domain-containing protein</fullName>
    </recommendedName>
</protein>
<keyword evidence="2" id="KW-0479">Metal-binding</keyword>
<dbReference type="CDD" id="cd12148">
    <property type="entry name" value="fungal_TF_MHR"/>
    <property type="match status" value="1"/>
</dbReference>
<feature type="compositionally biased region" description="Polar residues" evidence="6">
    <location>
        <begin position="666"/>
        <end position="690"/>
    </location>
</feature>
<organism evidence="8 9">
    <name type="scientific">Lentinula edodes</name>
    <name type="common">Shiitake mushroom</name>
    <name type="synonym">Lentinus edodes</name>
    <dbReference type="NCBI Taxonomy" id="5353"/>
    <lineage>
        <taxon>Eukaryota</taxon>
        <taxon>Fungi</taxon>
        <taxon>Dikarya</taxon>
        <taxon>Basidiomycota</taxon>
        <taxon>Agaricomycotina</taxon>
        <taxon>Agaricomycetes</taxon>
        <taxon>Agaricomycetidae</taxon>
        <taxon>Agaricales</taxon>
        <taxon>Marasmiineae</taxon>
        <taxon>Omphalotaceae</taxon>
        <taxon>Lentinula</taxon>
    </lineage>
</organism>
<comment type="subcellular location">
    <subcellularLocation>
        <location evidence="1">Nucleus</location>
    </subcellularLocation>
</comment>
<dbReference type="GO" id="GO:0003677">
    <property type="term" value="F:DNA binding"/>
    <property type="evidence" value="ECO:0007669"/>
    <property type="project" value="UniProtKB-KW"/>
</dbReference>
<feature type="region of interest" description="Disordered" evidence="6">
    <location>
        <begin position="240"/>
        <end position="280"/>
    </location>
</feature>
<evidence type="ECO:0000256" key="5">
    <source>
        <dbReference type="SAM" id="Coils"/>
    </source>
</evidence>
<evidence type="ECO:0000259" key="7">
    <source>
        <dbReference type="PROSITE" id="PS50048"/>
    </source>
</evidence>
<keyword evidence="4" id="KW-0539">Nucleus</keyword>
<dbReference type="Pfam" id="PF00172">
    <property type="entry name" value="Zn_clus"/>
    <property type="match status" value="1"/>
</dbReference>
<dbReference type="SMART" id="SM00066">
    <property type="entry name" value="GAL4"/>
    <property type="match status" value="1"/>
</dbReference>
<dbReference type="STRING" id="5353.A0A1Q3E1U1"/>
<evidence type="ECO:0000256" key="3">
    <source>
        <dbReference type="ARBA" id="ARBA00023125"/>
    </source>
</evidence>
<evidence type="ECO:0000256" key="1">
    <source>
        <dbReference type="ARBA" id="ARBA00004123"/>
    </source>
</evidence>
<feature type="coiled-coil region" evidence="5">
    <location>
        <begin position="163"/>
        <end position="197"/>
    </location>
</feature>
<dbReference type="Pfam" id="PF04082">
    <property type="entry name" value="Fungal_trans"/>
    <property type="match status" value="1"/>
</dbReference>
<sequence>MSESPTSTATALIGQNLTVKSSSDEVLKRTLEWCRLNAGLACELCLKNRLHRTLGQYINTMFGVGRARSSECNLGVKLDMEKKLVSNGNASGNEIVLSAGPDVHASNKPQNLKTSVVHNPLPSSSSSKILPRPDPGPDPNSFPQSMQLITHAPGLLSLFTQKYTEIQQQLQIFQARNNELVKENQKKGIKLAALEAELAFTRNISETHTRLGLTGAGNISKQVMKEGEARPHPQYLHEHIQRSSNSSRDGQTKHQIISLEGQSADQNASSKTLTPQSMEDAPARLQSLVLKHTQTIRELDAQYDTRLEDLVRQKGELETKLSSLQIQYDETIKCMELLKDSHVDALFEKERSLSACEKSLVQAREDNRLLSERLRDYEKMRTLETIPDEPSNVNKDEGRFNHREAESFRERFLDLKEKHKIQSRTLTEYRLEETTALQNNLIEHANIQVLVRLLHLARADFAANQITNEDMLQTCDNLCTQLSAIAERRLERVPMGFEAIRGVMVGKSRSQKRTRPRSWDTAKQVQVMKSDEADEESLSKRLKLGRAYCGMGSKAQKACDQCRSRKIKCDSNNLQEGIPCTKCVIAELQCTYTYMRKKRKPNIAKTQSSQSFDPHSLIEEILSSAAYTLPSDTTIVHDIIVSLANYARSVDNELKRLRKAMMGDESSLTLGNPSSQLFGSSPSDTNMSGEDSSSDDDDVNEETFKKITLGHSNVRHFGKSSNMRFIHDIITNATKNNQPLDFTQHDLYLARFKRPEYWGLDMVSNMLSAFIFDLIMAQWKFQPEIAAPIYTFPEIDLLWDLLRIYFTEVAPYFPLLHRPTFEKAVINGRHLLDHSFGALLLAVCAVAARDSQDPRILKQDTKITAGWQWFSQIRLVRPNFVEPTSIHELQLYCVAYLYLRQTNMFDSAWSLVGLGLRLSLDRGIHRLKTNKSRDAESELWIRIFWILRNADVLQGLSLGRPAAIDSEHFDLDRPVECDDEYWEKTEHNEGFTQPPGKTSGLSFFTHYNKLVDIAASVQRSVYCVNEVPEYKDDSLTAVERNRKKAMQHDSALNHWLMSLPEHLRWDPNQPDKIRLNHSAILYTTFYWIQLQLHKNFLFRQASASDNQQGFPSFAICANAARSTVRISQVLHQRSKNRFEVLLNIAHCATFLNLILWRHRQGTGPTPYADIKVFDRSLNLNTFHLALSAQTVGRVADKLKAFISAGGLLSNVSVESAPTSKRMRRDDMDDMDDSSVELNFESQLNIPEIEQRRLAGTQRVASYMTNSQIMIDPSEVSVLSDFHFESAEGKRTSGFIGAQTPRSSFTSAIPASLATDPAMLGAHEETLQIQTAHFTDTYASDKGSDASGSHESSVGSVDIDSMQHDWDSFMKNVDEVLLAIGLNQ</sequence>
<dbReference type="SMART" id="SM00906">
    <property type="entry name" value="Fungal_trans"/>
    <property type="match status" value="1"/>
</dbReference>
<keyword evidence="3" id="KW-0238">DNA-binding</keyword>
<dbReference type="PANTHER" id="PTHR46910:SF3">
    <property type="entry name" value="HALOTOLERANCE PROTEIN 9-RELATED"/>
    <property type="match status" value="1"/>
</dbReference>
<reference evidence="8 9" key="2">
    <citation type="submission" date="2017-02" db="EMBL/GenBank/DDBJ databases">
        <title>A genome survey and senescence transcriptome analysis in Lentinula edodes.</title>
        <authorList>
            <person name="Sakamoto Y."/>
            <person name="Nakade K."/>
            <person name="Sato S."/>
            <person name="Yoshida Y."/>
            <person name="Miyazaki K."/>
            <person name="Natsume S."/>
            <person name="Konno N."/>
        </authorList>
    </citation>
    <scope>NUCLEOTIDE SEQUENCE [LARGE SCALE GENOMIC DNA]</scope>
    <source>
        <strain evidence="8 9">NBRC 111202</strain>
    </source>
</reference>
<name>A0A1Q3E1U1_LENED</name>
<proteinExistence type="predicted"/>
<dbReference type="InterPro" id="IPR001138">
    <property type="entry name" value="Zn2Cys6_DnaBD"/>
</dbReference>
<keyword evidence="5" id="KW-0175">Coiled coil</keyword>
<dbReference type="CDD" id="cd00067">
    <property type="entry name" value="GAL4"/>
    <property type="match status" value="1"/>
</dbReference>
<evidence type="ECO:0000256" key="6">
    <source>
        <dbReference type="SAM" id="MobiDB-lite"/>
    </source>
</evidence>
<evidence type="ECO:0000313" key="9">
    <source>
        <dbReference type="Proteomes" id="UP000188533"/>
    </source>
</evidence>
<feature type="region of interest" description="Disordered" evidence="6">
    <location>
        <begin position="665"/>
        <end position="699"/>
    </location>
</feature>
<feature type="compositionally biased region" description="Polar residues" evidence="6">
    <location>
        <begin position="242"/>
        <end position="277"/>
    </location>
</feature>
<dbReference type="GO" id="GO:0006351">
    <property type="term" value="P:DNA-templated transcription"/>
    <property type="evidence" value="ECO:0007669"/>
    <property type="project" value="InterPro"/>
</dbReference>
<evidence type="ECO:0000256" key="4">
    <source>
        <dbReference type="ARBA" id="ARBA00023242"/>
    </source>
</evidence>
<dbReference type="PROSITE" id="PS50048">
    <property type="entry name" value="ZN2_CY6_FUNGAL_2"/>
    <property type="match status" value="1"/>
</dbReference>
<accession>A0A1Q3E1U1</accession>